<dbReference type="GO" id="GO:0016787">
    <property type="term" value="F:hydrolase activity"/>
    <property type="evidence" value="ECO:0007669"/>
    <property type="project" value="UniProtKB-KW"/>
</dbReference>
<protein>
    <submittedName>
        <fullName evidence="1">L-2-amino-thiazoline-4-carboxylic acid hydrolase</fullName>
    </submittedName>
</protein>
<comment type="caution">
    <text evidence="1">The sequence shown here is derived from an EMBL/GenBank/DDBJ whole genome shotgun (WGS) entry which is preliminary data.</text>
</comment>
<reference evidence="1" key="1">
    <citation type="submission" date="2020-10" db="EMBL/GenBank/DDBJ databases">
        <authorList>
            <person name="Gilroy R."/>
        </authorList>
    </citation>
    <scope>NUCLEOTIDE SEQUENCE</scope>
    <source>
        <strain evidence="1">CHK187-14744</strain>
    </source>
</reference>
<dbReference type="EMBL" id="DVLT01000036">
    <property type="protein sequence ID" value="HIU02609.1"/>
    <property type="molecule type" value="Genomic_DNA"/>
</dbReference>
<keyword evidence="1" id="KW-0378">Hydrolase</keyword>
<gene>
    <name evidence="1" type="ORF">IAB63_05090</name>
</gene>
<dbReference type="Pfam" id="PF14196">
    <property type="entry name" value="ATC_hydrolase"/>
    <property type="match status" value="1"/>
</dbReference>
<dbReference type="InterPro" id="IPR026002">
    <property type="entry name" value="ATC_hydrolase-like"/>
</dbReference>
<evidence type="ECO:0000313" key="2">
    <source>
        <dbReference type="Proteomes" id="UP000824164"/>
    </source>
</evidence>
<accession>A0A9D1HG45</accession>
<name>A0A9D1HG45_9FIRM</name>
<reference evidence="1" key="2">
    <citation type="journal article" date="2021" name="PeerJ">
        <title>Extensive microbial diversity within the chicken gut microbiome revealed by metagenomics and culture.</title>
        <authorList>
            <person name="Gilroy R."/>
            <person name="Ravi A."/>
            <person name="Getino M."/>
            <person name="Pursley I."/>
            <person name="Horton D.L."/>
            <person name="Alikhan N.F."/>
            <person name="Baker D."/>
            <person name="Gharbi K."/>
            <person name="Hall N."/>
            <person name="Watson M."/>
            <person name="Adriaenssens E.M."/>
            <person name="Foster-Nyarko E."/>
            <person name="Jarju S."/>
            <person name="Secka A."/>
            <person name="Antonio M."/>
            <person name="Oren A."/>
            <person name="Chaudhuri R.R."/>
            <person name="La Ragione R."/>
            <person name="Hildebrand F."/>
            <person name="Pallen M.J."/>
        </authorList>
    </citation>
    <scope>NUCLEOTIDE SEQUENCE</scope>
    <source>
        <strain evidence="1">CHK187-14744</strain>
    </source>
</reference>
<proteinExistence type="predicted"/>
<evidence type="ECO:0000313" key="1">
    <source>
        <dbReference type="EMBL" id="HIU02609.1"/>
    </source>
</evidence>
<organism evidence="1 2">
    <name type="scientific">Candidatus Onthocola gallistercoris</name>
    <dbReference type="NCBI Taxonomy" id="2840876"/>
    <lineage>
        <taxon>Bacteria</taxon>
        <taxon>Bacillati</taxon>
        <taxon>Bacillota</taxon>
        <taxon>Bacilli</taxon>
        <taxon>Candidatus Onthocola</taxon>
    </lineage>
</organism>
<dbReference type="Proteomes" id="UP000824164">
    <property type="component" value="Unassembled WGS sequence"/>
</dbReference>
<dbReference type="AlphaFoldDB" id="A0A9D1HG45"/>
<sequence length="238" mass="27681">MHEYYRNNILKLKKENEGYLRFVKVELEQNAGKPYSEVWEEIWGFYEKNLLEHFPYIGGDKVSGTKNLTGAYIFVAMGEVLKRYGVSVEGSARLMVLAYKRKYQAIPRPVRAVMRKIFSSPRLVTKMYRKKDRENTENAAKYPGSFETKTMQPPAEGCVFTYHTLVCPLSDFAKKYGYEEYMPYLCNLDYVMFGVLGVPLYRRHTCFANGDYCDFSLKSGVQPLPYWPPVFTQGKGYQ</sequence>